<accession>A0A7I8DFG0</accession>
<gene>
    <name evidence="1" type="ORF">skT53_25810</name>
</gene>
<dbReference type="EMBL" id="AP023366">
    <property type="protein sequence ID" value="BCJ87596.1"/>
    <property type="molecule type" value="Genomic_DNA"/>
</dbReference>
<reference evidence="1 2" key="1">
    <citation type="submission" date="2020-08" db="EMBL/GenBank/DDBJ databases">
        <title>Complete Genome Sequence of Effusibacillus dendaii Strain skT53, Isolated from Farmland soil.</title>
        <authorList>
            <person name="Konishi T."/>
            <person name="Kawasaki H."/>
        </authorList>
    </citation>
    <scope>NUCLEOTIDE SEQUENCE [LARGE SCALE GENOMIC DNA]</scope>
    <source>
        <strain evidence="2">skT53</strain>
    </source>
</reference>
<name>A0A7I8DFG0_9BACL</name>
<dbReference type="KEGG" id="eff:skT53_25810"/>
<dbReference type="Proteomes" id="UP000593802">
    <property type="component" value="Chromosome"/>
</dbReference>
<dbReference type="RefSeq" id="WP_318978525.1">
    <property type="nucleotide sequence ID" value="NZ_AP023366.1"/>
</dbReference>
<protein>
    <submittedName>
        <fullName evidence="1">Uncharacterized protein</fullName>
    </submittedName>
</protein>
<evidence type="ECO:0000313" key="1">
    <source>
        <dbReference type="EMBL" id="BCJ87596.1"/>
    </source>
</evidence>
<keyword evidence="2" id="KW-1185">Reference proteome</keyword>
<organism evidence="1 2">
    <name type="scientific">Effusibacillus dendaii</name>
    <dbReference type="NCBI Taxonomy" id="2743772"/>
    <lineage>
        <taxon>Bacteria</taxon>
        <taxon>Bacillati</taxon>
        <taxon>Bacillota</taxon>
        <taxon>Bacilli</taxon>
        <taxon>Bacillales</taxon>
        <taxon>Alicyclobacillaceae</taxon>
        <taxon>Effusibacillus</taxon>
    </lineage>
</organism>
<sequence length="142" mass="15530">MIVINRIKPHTAFRGPVESGLMKMITMGLGKQKGAEAAHAYSFKYMAEHVPEMAKMVMNRVPIVLGLGSIENAYDRPAKIVAVPAEKLEEAEPPLLAEAKSLMPRILFDPIDVLVVVDTVKLPMCLETAELAVKAAIKTSYI</sequence>
<dbReference type="Gene3D" id="3.40.50.11440">
    <property type="match status" value="1"/>
</dbReference>
<proteinExistence type="predicted"/>
<dbReference type="AlphaFoldDB" id="A0A7I8DFG0"/>
<evidence type="ECO:0000313" key="2">
    <source>
        <dbReference type="Proteomes" id="UP000593802"/>
    </source>
</evidence>